<feature type="transmembrane region" description="Helical" evidence="2">
    <location>
        <begin position="111"/>
        <end position="132"/>
    </location>
</feature>
<keyword evidence="2" id="KW-1133">Transmembrane helix</keyword>
<dbReference type="Pfam" id="PF05650">
    <property type="entry name" value="DUF802"/>
    <property type="match status" value="1"/>
</dbReference>
<keyword evidence="2" id="KW-0812">Transmembrane</keyword>
<feature type="coiled-coil region" evidence="1">
    <location>
        <begin position="521"/>
        <end position="555"/>
    </location>
</feature>
<evidence type="ECO:0000256" key="1">
    <source>
        <dbReference type="SAM" id="Coils"/>
    </source>
</evidence>
<keyword evidence="2" id="KW-0472">Membrane</keyword>
<name>A0A137S8M3_9GAMM</name>
<feature type="coiled-coil region" evidence="1">
    <location>
        <begin position="452"/>
        <end position="494"/>
    </location>
</feature>
<gene>
    <name evidence="4" type="ORF">J122_2621</name>
</gene>
<dbReference type="RefSeq" id="WP_061332615.1">
    <property type="nucleotide sequence ID" value="NZ_LOCO01000014.1"/>
</dbReference>
<protein>
    <submittedName>
        <fullName evidence="4">Putative membrane protein</fullName>
    </submittedName>
</protein>
<feature type="transmembrane region" description="Helical" evidence="2">
    <location>
        <begin position="28"/>
        <end position="47"/>
    </location>
</feature>
<dbReference type="AlphaFoldDB" id="A0A137S8M3"/>
<reference evidence="5" key="1">
    <citation type="submission" date="2015-12" db="EMBL/GenBank/DDBJ databases">
        <authorList>
            <person name="Lima A."/>
            <person name="Farahani Zayas N."/>
            <person name="Castro Da Silva M.A."/>
            <person name="Cabral A."/>
            <person name="Pessatti M.L."/>
        </authorList>
    </citation>
    <scope>NUCLEOTIDE SEQUENCE [LARGE SCALE GENOMIC DNA]</scope>
    <source>
        <strain evidence="5">LAMA 842</strain>
    </source>
</reference>
<dbReference type="Proteomes" id="UP000070282">
    <property type="component" value="Unassembled WGS sequence"/>
</dbReference>
<feature type="domain" description="DUF802" evidence="3">
    <location>
        <begin position="395"/>
        <end position="445"/>
    </location>
</feature>
<proteinExistence type="predicted"/>
<evidence type="ECO:0000259" key="3">
    <source>
        <dbReference type="Pfam" id="PF05650"/>
    </source>
</evidence>
<comment type="caution">
    <text evidence="4">The sequence shown here is derived from an EMBL/GenBank/DDBJ whole genome shotgun (WGS) entry which is preliminary data.</text>
</comment>
<keyword evidence="1" id="KW-0175">Coiled coil</keyword>
<feature type="transmembrane region" description="Helical" evidence="2">
    <location>
        <begin position="152"/>
        <end position="175"/>
    </location>
</feature>
<accession>A0A137S8M3</accession>
<dbReference type="InterPro" id="IPR008520">
    <property type="entry name" value="DUF802"/>
</dbReference>
<feature type="coiled-coil region" evidence="1">
    <location>
        <begin position="350"/>
        <end position="403"/>
    </location>
</feature>
<keyword evidence="5" id="KW-1185">Reference proteome</keyword>
<dbReference type="PATRIC" id="fig|1306954.6.peg.909"/>
<evidence type="ECO:0000313" key="4">
    <source>
        <dbReference type="EMBL" id="KXO08769.1"/>
    </source>
</evidence>
<organism evidence="4 5">
    <name type="scientific">Marinobacter excellens LAMA 842</name>
    <dbReference type="NCBI Taxonomy" id="1306954"/>
    <lineage>
        <taxon>Bacteria</taxon>
        <taxon>Pseudomonadati</taxon>
        <taxon>Pseudomonadota</taxon>
        <taxon>Gammaproteobacteria</taxon>
        <taxon>Pseudomonadales</taxon>
        <taxon>Marinobacteraceae</taxon>
        <taxon>Marinobacter</taxon>
    </lineage>
</organism>
<sequence>MSKLFFTLAFAIGLAVVAWIGAGFVGSDLLALAFTGLIGAVYCLGFGELVNFRRQTRELNAQVHQLPESQEQVNHWLGTLPAPMQFPVQRRIEGHAAALPGPQLTPYLTGLLVMLGLLGTFAGMIVTLGGAASALDNSTELSAIRSALAAPIAGLSLAFGTSIAGVAASAMLGLASTLSRRDRLQASRALDSALRNKLHHLSTDHQRHQAFQALESQAKALPEMASAMERMTARMEQLGQQLEQSLTRNQQEFHSTVGRHYQTLADSVANSLTTALDNTAKQASERIEPIVVQALEQLQKDAHGLQQSWADNAREQLTELISGFQAVTTEAGERWQQNLIAQQAQNQETLATLSKQNEQSQSQLQEQLHTWLGAINDQHQTWLKEQQQQLVQSCERLNNAGAEVTQHWQAGLARQQVQSDDMLAALNDALTQYQSHFQTSSTGLIEQQQAGLAELLSTVAAQLDQLREQESERARAANERMEQLEATAARHLSELGTALEAPMTRLIETASETPKAAAEVIRQLQSEIARNSERENELLEERQRLVQELDTLLENQRSTADSQREAVDTLITGAGETLTGISERFNTLIQEQSQQLGKLGDDITGSSQEVGALSDAFAQAIELFSQSNQQVIGSLADIQKALDKAGNRHDEQLAYYVAQAREVIDLSVSAQKDVIDAAAALRRAESSEVG</sequence>
<evidence type="ECO:0000313" key="5">
    <source>
        <dbReference type="Proteomes" id="UP000070282"/>
    </source>
</evidence>
<dbReference type="Gene3D" id="1.20.5.1230">
    <property type="entry name" value="Apolipoprotein A-I"/>
    <property type="match status" value="1"/>
</dbReference>
<dbReference type="EMBL" id="LOCO01000014">
    <property type="protein sequence ID" value="KXO08769.1"/>
    <property type="molecule type" value="Genomic_DNA"/>
</dbReference>
<evidence type="ECO:0000256" key="2">
    <source>
        <dbReference type="SAM" id="Phobius"/>
    </source>
</evidence>